<organism evidence="8 9">
    <name type="scientific">Pedosphaera parvula (strain Ellin514)</name>
    <dbReference type="NCBI Taxonomy" id="320771"/>
    <lineage>
        <taxon>Bacteria</taxon>
        <taxon>Pseudomonadati</taxon>
        <taxon>Verrucomicrobiota</taxon>
        <taxon>Pedosphaerae</taxon>
        <taxon>Pedosphaerales</taxon>
        <taxon>Pedosphaeraceae</taxon>
        <taxon>Pedosphaera</taxon>
    </lineage>
</organism>
<dbReference type="Gene3D" id="2.40.30.170">
    <property type="match status" value="1"/>
</dbReference>
<dbReference type="FunFam" id="2.40.420.20:FF:000001">
    <property type="entry name" value="Efflux RND transporter periplasmic adaptor subunit"/>
    <property type="match status" value="1"/>
</dbReference>
<dbReference type="Proteomes" id="UP000003688">
    <property type="component" value="Unassembled WGS sequence"/>
</dbReference>
<dbReference type="GO" id="GO:0030313">
    <property type="term" value="C:cell envelope"/>
    <property type="evidence" value="ECO:0007669"/>
    <property type="project" value="UniProtKB-SubCell"/>
</dbReference>
<dbReference type="Gene3D" id="1.10.287.470">
    <property type="entry name" value="Helix hairpin bin"/>
    <property type="match status" value="1"/>
</dbReference>
<dbReference type="GO" id="GO:0005886">
    <property type="term" value="C:plasma membrane"/>
    <property type="evidence" value="ECO:0007669"/>
    <property type="project" value="TreeGrafter"/>
</dbReference>
<dbReference type="EMBL" id="ABOX02000003">
    <property type="protein sequence ID" value="EEF62907.1"/>
    <property type="molecule type" value="Genomic_DNA"/>
</dbReference>
<evidence type="ECO:0000259" key="5">
    <source>
        <dbReference type="Pfam" id="PF25917"/>
    </source>
</evidence>
<comment type="caution">
    <text evidence="8">The sequence shown here is derived from an EMBL/GenBank/DDBJ whole genome shotgun (WGS) entry which is preliminary data.</text>
</comment>
<dbReference type="InterPro" id="IPR058624">
    <property type="entry name" value="MdtA-like_HH"/>
</dbReference>
<feature type="domain" description="Multidrug resistance protein MdtA-like beta-barrel" evidence="6">
    <location>
        <begin position="236"/>
        <end position="304"/>
    </location>
</feature>
<feature type="domain" description="Multidrug resistance protein MdtA-like C-terminal permuted SH3" evidence="7">
    <location>
        <begin position="310"/>
        <end position="371"/>
    </location>
</feature>
<dbReference type="GO" id="GO:0022857">
    <property type="term" value="F:transmembrane transporter activity"/>
    <property type="evidence" value="ECO:0007669"/>
    <property type="project" value="InterPro"/>
</dbReference>
<proteinExistence type="inferred from homology"/>
<protein>
    <submittedName>
        <fullName evidence="8">Efflux transporter, RND family, MFP subunit</fullName>
    </submittedName>
</protein>
<gene>
    <name evidence="8" type="ORF">Cflav_PD5542</name>
</gene>
<dbReference type="Pfam" id="PF25876">
    <property type="entry name" value="HH_MFP_RND"/>
    <property type="match status" value="1"/>
</dbReference>
<dbReference type="RefSeq" id="WP_007413220.1">
    <property type="nucleotide sequence ID" value="NZ_ABOX02000003.1"/>
</dbReference>
<dbReference type="InterPro" id="IPR058627">
    <property type="entry name" value="MdtA-like_C"/>
</dbReference>
<dbReference type="AlphaFoldDB" id="B9XBM2"/>
<name>B9XBM2_PEDPL</name>
<dbReference type="SUPFAM" id="SSF111369">
    <property type="entry name" value="HlyD-like secretion proteins"/>
    <property type="match status" value="1"/>
</dbReference>
<evidence type="ECO:0000256" key="1">
    <source>
        <dbReference type="ARBA" id="ARBA00004196"/>
    </source>
</evidence>
<evidence type="ECO:0000313" key="9">
    <source>
        <dbReference type="Proteomes" id="UP000003688"/>
    </source>
</evidence>
<comment type="subcellular location">
    <subcellularLocation>
        <location evidence="1">Cell envelope</location>
    </subcellularLocation>
</comment>
<comment type="similarity">
    <text evidence="2">Belongs to the membrane fusion protein (MFP) (TC 8.A.1) family.</text>
</comment>
<dbReference type="OrthoDB" id="9772050at2"/>
<evidence type="ECO:0000259" key="7">
    <source>
        <dbReference type="Pfam" id="PF25967"/>
    </source>
</evidence>
<feature type="region of interest" description="Disordered" evidence="3">
    <location>
        <begin position="368"/>
        <end position="417"/>
    </location>
</feature>
<dbReference type="STRING" id="320771.Cflav_PD5542"/>
<evidence type="ECO:0000259" key="4">
    <source>
        <dbReference type="Pfam" id="PF25876"/>
    </source>
</evidence>
<dbReference type="GO" id="GO:0046677">
    <property type="term" value="P:response to antibiotic"/>
    <property type="evidence" value="ECO:0007669"/>
    <property type="project" value="TreeGrafter"/>
</dbReference>
<dbReference type="Pfam" id="PF25917">
    <property type="entry name" value="BSH_RND"/>
    <property type="match status" value="1"/>
</dbReference>
<dbReference type="InterPro" id="IPR058626">
    <property type="entry name" value="MdtA-like_b-barrel"/>
</dbReference>
<dbReference type="InterPro" id="IPR058625">
    <property type="entry name" value="MdtA-like_BSH"/>
</dbReference>
<dbReference type="Gene3D" id="2.40.420.20">
    <property type="match status" value="1"/>
</dbReference>
<keyword evidence="9" id="KW-1185">Reference proteome</keyword>
<dbReference type="Pfam" id="PF25967">
    <property type="entry name" value="RND-MFP_C"/>
    <property type="match status" value="1"/>
</dbReference>
<dbReference type="Gene3D" id="2.40.50.100">
    <property type="match status" value="1"/>
</dbReference>
<reference evidence="8 9" key="1">
    <citation type="journal article" date="2011" name="J. Bacteriol.">
        <title>Genome sequence of 'Pedosphaera parvula' Ellin514, an aerobic Verrucomicrobial isolate from pasture soil.</title>
        <authorList>
            <person name="Kant R."/>
            <person name="van Passel M.W."/>
            <person name="Sangwan P."/>
            <person name="Palva A."/>
            <person name="Lucas S."/>
            <person name="Copeland A."/>
            <person name="Lapidus A."/>
            <person name="Glavina Del Rio T."/>
            <person name="Dalin E."/>
            <person name="Tice H."/>
            <person name="Bruce D."/>
            <person name="Goodwin L."/>
            <person name="Pitluck S."/>
            <person name="Chertkov O."/>
            <person name="Larimer F.W."/>
            <person name="Land M.L."/>
            <person name="Hauser L."/>
            <person name="Brettin T.S."/>
            <person name="Detter J.C."/>
            <person name="Han S."/>
            <person name="de Vos W.M."/>
            <person name="Janssen P.H."/>
            <person name="Smidt H."/>
        </authorList>
    </citation>
    <scope>NUCLEOTIDE SEQUENCE [LARGE SCALE GENOMIC DNA]</scope>
    <source>
        <strain evidence="8 9">Ellin514</strain>
    </source>
</reference>
<evidence type="ECO:0000256" key="2">
    <source>
        <dbReference type="ARBA" id="ARBA00009477"/>
    </source>
</evidence>
<evidence type="ECO:0000259" key="6">
    <source>
        <dbReference type="Pfam" id="PF25944"/>
    </source>
</evidence>
<feature type="domain" description="Multidrug resistance protein MdtA-like barrel-sandwich hybrid" evidence="5">
    <location>
        <begin position="71"/>
        <end position="211"/>
    </location>
</feature>
<evidence type="ECO:0000256" key="3">
    <source>
        <dbReference type="SAM" id="MobiDB-lite"/>
    </source>
</evidence>
<evidence type="ECO:0000313" key="8">
    <source>
        <dbReference type="EMBL" id="EEF62907.1"/>
    </source>
</evidence>
<feature type="domain" description="Multidrug resistance protein MdtA-like alpha-helical hairpin" evidence="4">
    <location>
        <begin position="110"/>
        <end position="179"/>
    </location>
</feature>
<accession>B9XBM2</accession>
<sequence>MTTAIQQIPGKIGPGPHLLVIVAICLCLIGCKKKENKPAPPPPDVLVVTVQPTNVPIYAQWIGVLDGLVNAQIRAQVTGYILKQDYLEGSQVKKGDLLFEIDPRPFQAVLNQAEAKLAQDQAQYTRTQLDVKRYTPLAKQSAISQQELDNAIAANLAARAQVQADEAAVETARLNLGFTKIISPIDGVAGTARAQIGDLVGPNSSNPLTTVSTVNPMKVYFNPSEQEYLAYRRRHVNLAERQRSEQELAFELILADGSIYPEKGRFGYVDREVDINTGTIRIVGLFPNPNYILRPGQFGRVRTQTQIRTNAIVVPQRAVAELQSIYQIGIVDDQNKAHLVAVKTGDQIGSDWIIDNGLKPGQRVIVEGAQKVRDGQPVNPKPFTRPTPSEKKNPAEGGNTNSPPTQTNQPPSRNQEK</sequence>
<dbReference type="NCBIfam" id="TIGR01730">
    <property type="entry name" value="RND_mfp"/>
    <property type="match status" value="1"/>
</dbReference>
<feature type="compositionally biased region" description="Low complexity" evidence="3">
    <location>
        <begin position="399"/>
        <end position="417"/>
    </location>
</feature>
<dbReference type="InterPro" id="IPR006143">
    <property type="entry name" value="RND_pump_MFP"/>
</dbReference>
<dbReference type="Pfam" id="PF25944">
    <property type="entry name" value="Beta-barrel_RND"/>
    <property type="match status" value="1"/>
</dbReference>
<dbReference type="PANTHER" id="PTHR30158">
    <property type="entry name" value="ACRA/E-RELATED COMPONENT OF DRUG EFFLUX TRANSPORTER"/>
    <property type="match status" value="1"/>
</dbReference>